<dbReference type="SUPFAM" id="SSF53335">
    <property type="entry name" value="S-adenosyl-L-methionine-dependent methyltransferases"/>
    <property type="match status" value="1"/>
</dbReference>
<dbReference type="AlphaFoldDB" id="A0A2W5QI91"/>
<evidence type="ECO:0000313" key="1">
    <source>
        <dbReference type="EMBL" id="PZQ76764.1"/>
    </source>
</evidence>
<dbReference type="InterPro" id="IPR029063">
    <property type="entry name" value="SAM-dependent_MTases_sf"/>
</dbReference>
<proteinExistence type="predicted"/>
<dbReference type="EMBL" id="QFPP01000042">
    <property type="protein sequence ID" value="PZQ76764.1"/>
    <property type="molecule type" value="Genomic_DNA"/>
</dbReference>
<dbReference type="Gene3D" id="3.40.50.150">
    <property type="entry name" value="Vaccinia Virus protein VP39"/>
    <property type="match status" value="1"/>
</dbReference>
<protein>
    <recommendedName>
        <fullName evidence="3">Class I SAM-dependent methyltransferase</fullName>
    </recommendedName>
</protein>
<dbReference type="Pfam" id="PF13489">
    <property type="entry name" value="Methyltransf_23"/>
    <property type="match status" value="1"/>
</dbReference>
<comment type="caution">
    <text evidence="1">The sequence shown here is derived from an EMBL/GenBank/DDBJ whole genome shotgun (WGS) entry which is preliminary data.</text>
</comment>
<dbReference type="PANTHER" id="PTHR43861">
    <property type="entry name" value="TRANS-ACONITATE 2-METHYLTRANSFERASE-RELATED"/>
    <property type="match status" value="1"/>
</dbReference>
<organism evidence="1 2">
    <name type="scientific">Variovorax paradoxus</name>
    <dbReference type="NCBI Taxonomy" id="34073"/>
    <lineage>
        <taxon>Bacteria</taxon>
        <taxon>Pseudomonadati</taxon>
        <taxon>Pseudomonadota</taxon>
        <taxon>Betaproteobacteria</taxon>
        <taxon>Burkholderiales</taxon>
        <taxon>Comamonadaceae</taxon>
        <taxon>Variovorax</taxon>
    </lineage>
</organism>
<reference evidence="1 2" key="1">
    <citation type="submission" date="2017-08" db="EMBL/GenBank/DDBJ databases">
        <title>Infants hospitalized years apart are colonized by the same room-sourced microbial strains.</title>
        <authorList>
            <person name="Brooks B."/>
            <person name="Olm M.R."/>
            <person name="Firek B.A."/>
            <person name="Baker R."/>
            <person name="Thomas B.C."/>
            <person name="Morowitz M.J."/>
            <person name="Banfield J.F."/>
        </authorList>
    </citation>
    <scope>NUCLEOTIDE SEQUENCE [LARGE SCALE GENOMIC DNA]</scope>
    <source>
        <strain evidence="1">S2_005_003_R2_41</strain>
    </source>
</reference>
<sequence length="347" mass="38486">MCSGCEGHERLHLHEVFLSRRGPGASASSWPALEAEVAMNQHNPACRVCGNVDTRSLGALSDVASFAGVRLQYPISGGQLFECSDCGLLFRHPVLDDEAYTALYTAGRPDVWDVESVRSDFERVRQQIPAAAIDVLDVGCYTGQLLDSLRIECRRHGVEPNAQAAARARERGIRIVASHWREIAGGPMYDVIVACDVIEHVVDPHDFLVVLSAQLKPGGRLIITTGNAEAWLWKLMGTRFWYCYWPEHISFVSPRWWRWMADRCGLTITAMLPFRHTPPPVVPRMLAAVAQLALYWAARPLYWRLRAWWAGPDCGELGPPGGANLSKDHLLCELQKASDPAAIAPLA</sequence>
<name>A0A2W5QI91_VARPD</name>
<dbReference type="CDD" id="cd02440">
    <property type="entry name" value="AdoMet_MTases"/>
    <property type="match status" value="1"/>
</dbReference>
<gene>
    <name evidence="1" type="ORF">DI563_06110</name>
</gene>
<evidence type="ECO:0008006" key="3">
    <source>
        <dbReference type="Google" id="ProtNLM"/>
    </source>
</evidence>
<evidence type="ECO:0000313" key="2">
    <source>
        <dbReference type="Proteomes" id="UP000249135"/>
    </source>
</evidence>
<dbReference type="Proteomes" id="UP000249135">
    <property type="component" value="Unassembled WGS sequence"/>
</dbReference>
<accession>A0A2W5QI91</accession>